<dbReference type="RefSeq" id="WP_071932876.1">
    <property type="nucleotide sequence ID" value="NZ_CP016804.1"/>
</dbReference>
<protein>
    <submittedName>
        <fullName evidence="1">Uncharacterized protein</fullName>
    </submittedName>
</protein>
<dbReference type="AlphaFoldDB" id="A0A1J1AAW8"/>
<name>A0A1J1AAW8_9EURY</name>
<reference evidence="2" key="1">
    <citation type="submission" date="2016-08" db="EMBL/GenBank/DDBJ databases">
        <title>Discovery of first anaerobic lithoheterotrophic haloarchae widely represented in hypersaline habitats.</title>
        <authorList>
            <person name="Sorokin D.Y."/>
            <person name="Kublanov I.V."/>
            <person name="Roman P."/>
            <person name="Sinninghe Damste J.S."/>
            <person name="Golyshin P.N."/>
            <person name="Rojo D."/>
            <person name="Ciordia S."/>
            <person name="Mena Md.C."/>
            <person name="Ferrer M."/>
            <person name="Smedile F."/>
            <person name="Messina E."/>
            <person name="La Cono V."/>
            <person name="Yakimov M.M."/>
        </authorList>
    </citation>
    <scope>NUCLEOTIDE SEQUENCE [LARGE SCALE GENOMIC DNA]</scope>
    <source>
        <strain evidence="2">HSR6</strain>
    </source>
</reference>
<evidence type="ECO:0000313" key="2">
    <source>
        <dbReference type="Proteomes" id="UP000186165"/>
    </source>
</evidence>
<dbReference type="KEGG" id="hhsr:HSR6_0830"/>
<accession>A0A1J1AAW8</accession>
<sequence length="249" mass="26587">MRAYRFVNALGSAVETAGREVADAADVTSAHRGGLSDSAARVGIRVSEELLRQMARETAGLSLERAEFEARGVRVTDDSSPGTDPIGLDLGVSVHVDLPSYEATNVVLATVVHTSQIPAESAASEPGPIRDRMASLAERTSAAFLLVVDDAGTRAIPAQSLLALSEPISTQSIEQHLYGRSLGRFVEELAEGFVGVSRVGEDQQALALDPEREGQLRDWARATDLQGVYALRISETRPRTESSLSAFLD</sequence>
<organism evidence="1 2">
    <name type="scientific">Halodesulfurarchaeum formicicum</name>
    <dbReference type="NCBI Taxonomy" id="1873524"/>
    <lineage>
        <taxon>Archaea</taxon>
        <taxon>Methanobacteriati</taxon>
        <taxon>Methanobacteriota</taxon>
        <taxon>Stenosarchaea group</taxon>
        <taxon>Halobacteria</taxon>
        <taxon>Halobacteriales</taxon>
        <taxon>Halobacteriaceae</taxon>
        <taxon>Halodesulfurarchaeum</taxon>
    </lineage>
</organism>
<evidence type="ECO:0000313" key="1">
    <source>
        <dbReference type="EMBL" id="APE95284.1"/>
    </source>
</evidence>
<proteinExistence type="predicted"/>
<keyword evidence="2" id="KW-1185">Reference proteome</keyword>
<dbReference type="GeneID" id="30417350"/>
<dbReference type="EMBL" id="CP016804">
    <property type="protein sequence ID" value="APE95284.1"/>
    <property type="molecule type" value="Genomic_DNA"/>
</dbReference>
<dbReference type="Proteomes" id="UP000186165">
    <property type="component" value="Chromosome"/>
</dbReference>
<gene>
    <name evidence="1" type="ORF">HSR6_0830</name>
</gene>